<organism evidence="1 2">
    <name type="scientific">Symbiodinium pilosum</name>
    <name type="common">Dinoflagellate</name>
    <dbReference type="NCBI Taxonomy" id="2952"/>
    <lineage>
        <taxon>Eukaryota</taxon>
        <taxon>Sar</taxon>
        <taxon>Alveolata</taxon>
        <taxon>Dinophyceae</taxon>
        <taxon>Suessiales</taxon>
        <taxon>Symbiodiniaceae</taxon>
        <taxon>Symbiodinium</taxon>
    </lineage>
</organism>
<proteinExistence type="predicted"/>
<protein>
    <submittedName>
        <fullName evidence="1">Uncharacterized protein</fullName>
    </submittedName>
</protein>
<gene>
    <name evidence="1" type="ORF">SPIL2461_LOCUS913</name>
</gene>
<reference evidence="1" key="1">
    <citation type="submission" date="2021-02" db="EMBL/GenBank/DDBJ databases">
        <authorList>
            <person name="Dougan E. K."/>
            <person name="Rhodes N."/>
            <person name="Thang M."/>
            <person name="Chan C."/>
        </authorList>
    </citation>
    <scope>NUCLEOTIDE SEQUENCE</scope>
</reference>
<dbReference type="AlphaFoldDB" id="A0A812ITZ9"/>
<accession>A0A812ITZ9</accession>
<name>A0A812ITZ9_SYMPI</name>
<comment type="caution">
    <text evidence="1">The sequence shown here is derived from an EMBL/GenBank/DDBJ whole genome shotgun (WGS) entry which is preliminary data.</text>
</comment>
<dbReference type="Proteomes" id="UP000649617">
    <property type="component" value="Unassembled WGS sequence"/>
</dbReference>
<sequence>APPEKRSYEWYFPETGERLHLGLHDAKEEEDLWIFLRQLTGLENMEAAKEFAWNNAGTSGLEAFGLILKI</sequence>
<evidence type="ECO:0000313" key="2">
    <source>
        <dbReference type="Proteomes" id="UP000649617"/>
    </source>
</evidence>
<dbReference type="EMBL" id="CAJNIZ010000836">
    <property type="protein sequence ID" value="CAE7176411.1"/>
    <property type="molecule type" value="Genomic_DNA"/>
</dbReference>
<dbReference type="OrthoDB" id="412124at2759"/>
<keyword evidence="2" id="KW-1185">Reference proteome</keyword>
<feature type="non-terminal residue" evidence="1">
    <location>
        <position position="1"/>
    </location>
</feature>
<evidence type="ECO:0000313" key="1">
    <source>
        <dbReference type="EMBL" id="CAE7176411.1"/>
    </source>
</evidence>